<evidence type="ECO:0000313" key="12">
    <source>
        <dbReference type="EMBL" id="PVV04801.1"/>
    </source>
</evidence>
<feature type="region of interest" description="Disordered" evidence="10">
    <location>
        <begin position="664"/>
        <end position="736"/>
    </location>
</feature>
<dbReference type="InterPro" id="IPR023076">
    <property type="entry name" value="HMG_CoA_Rdtase_CS"/>
</dbReference>
<evidence type="ECO:0000256" key="9">
    <source>
        <dbReference type="RuleBase" id="RU361219"/>
    </source>
</evidence>
<dbReference type="Gene3D" id="3.30.70.420">
    <property type="entry name" value="Hydroxymethylglutaryl-CoA reductase, class I/II, NAD/NADP-binding domain"/>
    <property type="match status" value="1"/>
</dbReference>
<dbReference type="NCBIfam" id="TIGR00533">
    <property type="entry name" value="HMG_CoA_R_NADP"/>
    <property type="match status" value="1"/>
</dbReference>
<sequence>MFGIARLCSRKPIETLSIVAVISLVYTYWFWSSLKNNELFKRPNLEVPKTTLYYSIESIQDSEDLSFSLLNPSTSENTQQFQAHLITLRTHGAFDSFGVLQPEYQARIRNLTFAISNLKVNFPESSSEFDLSHISVLKENTPVFLSPFSTLTSDLPFTENNILPSNSYFLLDKRYNVRKAITGAQGLVISLLFDSSNPSNLPLIKLWSDELVRFLLKNDLLISDHTISSSASSFSPSSSSIPRSSLYSSFLKDRSAFPHLAVVSQNLFWRISELIANSSTSEFSLVLITYIIVSVLLVQLFRSMKSFGSKLSLALTVITCQIFSILLSLAVLRTLGISIEFISMSEGLPYFLISHGFDKHLLLTRSVLLVSSHHFKKHIIPKLYNNNSKFKPLNPQTVSHLVVKGLKNCSQILIREYSFELIVLSAGYLSGIHGLVQFSIFSIFVIIFDIIFMITVFVSILTLKLNLIYARSSVFKTHVIDSDKLETINYRSLIQNASKNDSNLFSKIKLLTLLGYILIIFTDFKLLPSPFTLKSSSSLPQNFKNIDSAGSEQLDALIKPLLFSISSVLPSYPTSSPVTLSISPPLEFFIKPLATLPSSPSYIFSLSYITSLFSSHLVIVTLVILSLSMNVYLLSKPSSRKNFVSKIPSRNKLFGLNITSMGSLPENPSNYSPSQSSESDADSERKPSSESLNSDEKPLKTDSLPASVLPLTSTATEKPEVSSDSTSAQDDNIPYPSKEKLDSIIATNIHRNLYETLINDGPDELTDEEIIILVQTGLLPQYSLEAKLRDPTRAVKVRRSVLFNKIDSSNPIINQLPYKHYNYASVINQCCENVVGFMPLPVGIAGPLLINNESIHIPMATTEGALVASTSRGCKAISLSGGVTSCLVNDGMTRGPCLELPSLKMAHELKCWIDSEEGFSLICSEFESTSRFAKLKSLKVTLAGRLVFLRFRTFTGDAMGMNMISKGCEKALRFIMENFEGTRVVTISGNYCTDKKPAAINWIEGRGKSIVAEAVIPESIVNSVLKTTVDEIVQVNTKKNLVGSAMAGALGGFNAHAANILTAIYIATGQDPAQNVESSNCLTFMQKVDGNLVVSVTMPSIEVGTVGGGTSLLPQQSCLSMLNCLGPNRENPGANAQRLAKIVAGAVMAGELSLIAALTTGDLVKSHIKLNRKPQS</sequence>
<dbReference type="GO" id="GO:0005778">
    <property type="term" value="C:peroxisomal membrane"/>
    <property type="evidence" value="ECO:0007669"/>
    <property type="project" value="TreeGrafter"/>
</dbReference>
<dbReference type="UniPathway" id="UPA00058">
    <property type="reaction ID" value="UER00103"/>
</dbReference>
<dbReference type="STRING" id="133381.A0A2T9ZJP3"/>
<comment type="pathway">
    <text evidence="9">Metabolic intermediate biosynthesis; (R)-mevalonate biosynthesis; (R)-mevalonate from acetyl-CoA: step 3/3.</text>
</comment>
<protein>
    <recommendedName>
        <fullName evidence="9">3-hydroxy-3-methylglutaryl coenzyme A reductase</fullName>
        <shortName evidence="9">HMG-CoA reductase</shortName>
        <ecNumber evidence="9">1.1.1.34</ecNumber>
    </recommendedName>
</protein>
<dbReference type="InterPro" id="IPR000731">
    <property type="entry name" value="SSD"/>
</dbReference>
<name>A0A2T9ZJP3_9FUNG</name>
<evidence type="ECO:0000256" key="2">
    <source>
        <dbReference type="ARBA" id="ARBA00007661"/>
    </source>
</evidence>
<dbReference type="PANTHER" id="PTHR10572:SF24">
    <property type="entry name" value="3-HYDROXY-3-METHYLGLUTARYL-COENZYME A REDUCTASE"/>
    <property type="match status" value="1"/>
</dbReference>
<dbReference type="InterPro" id="IPR009023">
    <property type="entry name" value="HMG_CoA_Rdtase_NAD(P)-bd_sf"/>
</dbReference>
<comment type="subcellular location">
    <subcellularLocation>
        <location evidence="1 9">Endoplasmic reticulum membrane</location>
        <topology evidence="1 9">Multi-pass membrane protein</topology>
    </subcellularLocation>
</comment>
<dbReference type="Gene3D" id="3.90.770.10">
    <property type="entry name" value="3-hydroxy-3-methylglutaryl-coenzyme A Reductase, Chain A, domain 2"/>
    <property type="match status" value="1"/>
</dbReference>
<dbReference type="Gene3D" id="1.10.3270.10">
    <property type="entry name" value="HMGR, N-terminal domain"/>
    <property type="match status" value="1"/>
</dbReference>
<dbReference type="EMBL" id="MBFS01000076">
    <property type="protein sequence ID" value="PVV04801.1"/>
    <property type="molecule type" value="Genomic_DNA"/>
</dbReference>
<feature type="compositionally biased region" description="Basic and acidic residues" evidence="10">
    <location>
        <begin position="682"/>
        <end position="700"/>
    </location>
</feature>
<dbReference type="PROSITE" id="PS50065">
    <property type="entry name" value="HMG_COA_REDUCTASE_4"/>
    <property type="match status" value="1"/>
</dbReference>
<dbReference type="PROSITE" id="PS00066">
    <property type="entry name" value="HMG_COA_REDUCTASE_1"/>
    <property type="match status" value="1"/>
</dbReference>
<dbReference type="InterPro" id="IPR002202">
    <property type="entry name" value="HMG_CoA_Rdtase"/>
</dbReference>
<proteinExistence type="inferred from homology"/>
<dbReference type="GO" id="GO:0015936">
    <property type="term" value="P:coenzyme A metabolic process"/>
    <property type="evidence" value="ECO:0007669"/>
    <property type="project" value="InterPro"/>
</dbReference>
<dbReference type="AlphaFoldDB" id="A0A2T9ZJP3"/>
<organism evidence="12 13">
    <name type="scientific">Smittium megazygosporum</name>
    <dbReference type="NCBI Taxonomy" id="133381"/>
    <lineage>
        <taxon>Eukaryota</taxon>
        <taxon>Fungi</taxon>
        <taxon>Fungi incertae sedis</taxon>
        <taxon>Zoopagomycota</taxon>
        <taxon>Kickxellomycotina</taxon>
        <taxon>Harpellomycetes</taxon>
        <taxon>Harpellales</taxon>
        <taxon>Legeriomycetaceae</taxon>
        <taxon>Smittium</taxon>
    </lineage>
</organism>
<dbReference type="GO" id="GO:0008299">
    <property type="term" value="P:isoprenoid biosynthetic process"/>
    <property type="evidence" value="ECO:0007669"/>
    <property type="project" value="InterPro"/>
</dbReference>
<keyword evidence="6 9" id="KW-1133">Transmembrane helix</keyword>
<dbReference type="EC" id="1.1.1.34" evidence="9"/>
<dbReference type="PROSITE" id="PS50156">
    <property type="entry name" value="SSD"/>
    <property type="match status" value="1"/>
</dbReference>
<dbReference type="PANTHER" id="PTHR10572">
    <property type="entry name" value="3-HYDROXY-3-METHYLGLUTARYL-COENZYME A REDUCTASE"/>
    <property type="match status" value="1"/>
</dbReference>
<dbReference type="InterPro" id="IPR023074">
    <property type="entry name" value="HMG_CoA_Rdtase_cat_sf"/>
</dbReference>
<comment type="similarity">
    <text evidence="2 9">Belongs to the HMG-CoA reductase family.</text>
</comment>
<keyword evidence="7 9" id="KW-0560">Oxidoreductase</keyword>
<dbReference type="InterPro" id="IPR053958">
    <property type="entry name" value="HMGCR/SNAP/NPC1-like_SSD"/>
</dbReference>
<evidence type="ECO:0000256" key="4">
    <source>
        <dbReference type="ARBA" id="ARBA00022824"/>
    </source>
</evidence>
<dbReference type="GO" id="GO:0004420">
    <property type="term" value="F:hydroxymethylglutaryl-CoA reductase (NADPH) activity"/>
    <property type="evidence" value="ECO:0007669"/>
    <property type="project" value="UniProtKB-EC"/>
</dbReference>
<feature type="transmembrane region" description="Helical" evidence="9">
    <location>
        <begin position="283"/>
        <end position="301"/>
    </location>
</feature>
<feature type="transmembrane region" description="Helical" evidence="9">
    <location>
        <begin position="313"/>
        <end position="335"/>
    </location>
</feature>
<dbReference type="OrthoDB" id="310654at2759"/>
<evidence type="ECO:0000256" key="6">
    <source>
        <dbReference type="ARBA" id="ARBA00022989"/>
    </source>
</evidence>
<reference evidence="12 13" key="1">
    <citation type="journal article" date="2018" name="MBio">
        <title>Comparative Genomics Reveals the Core Gene Toolbox for the Fungus-Insect Symbiosis.</title>
        <authorList>
            <person name="Wang Y."/>
            <person name="Stata M."/>
            <person name="Wang W."/>
            <person name="Stajich J.E."/>
            <person name="White M.M."/>
            <person name="Moncalvo J.M."/>
        </authorList>
    </citation>
    <scope>NUCLEOTIDE SEQUENCE [LARGE SCALE GENOMIC DNA]</scope>
    <source>
        <strain evidence="12 13">SC-DP-2</strain>
    </source>
</reference>
<dbReference type="SUPFAM" id="SSF56542">
    <property type="entry name" value="Substrate-binding domain of HMG-CoA reductase"/>
    <property type="match status" value="1"/>
</dbReference>
<evidence type="ECO:0000256" key="3">
    <source>
        <dbReference type="ARBA" id="ARBA00022692"/>
    </source>
</evidence>
<evidence type="ECO:0000256" key="10">
    <source>
        <dbReference type="SAM" id="MobiDB-lite"/>
    </source>
</evidence>
<keyword evidence="8 9" id="KW-0472">Membrane</keyword>
<keyword evidence="13" id="KW-1185">Reference proteome</keyword>
<feature type="compositionally biased region" description="Low complexity" evidence="10">
    <location>
        <begin position="665"/>
        <end position="678"/>
    </location>
</feature>
<keyword evidence="5 9" id="KW-0521">NADP</keyword>
<keyword evidence="4 9" id="KW-0256">Endoplasmic reticulum</keyword>
<dbReference type="InterPro" id="IPR023282">
    <property type="entry name" value="HMG_CoA_Rdtase_N"/>
</dbReference>
<comment type="catalytic activity">
    <reaction evidence="9">
        <text>(R)-mevalonate + 2 NADP(+) + CoA = (3S)-3-hydroxy-3-methylglutaryl-CoA + 2 NADPH + 2 H(+)</text>
        <dbReference type="Rhea" id="RHEA:15989"/>
        <dbReference type="ChEBI" id="CHEBI:15378"/>
        <dbReference type="ChEBI" id="CHEBI:36464"/>
        <dbReference type="ChEBI" id="CHEBI:43074"/>
        <dbReference type="ChEBI" id="CHEBI:57287"/>
        <dbReference type="ChEBI" id="CHEBI:57783"/>
        <dbReference type="ChEBI" id="CHEBI:58349"/>
        <dbReference type="EC" id="1.1.1.34"/>
    </reaction>
</comment>
<dbReference type="InterPro" id="IPR009029">
    <property type="entry name" value="HMG_CoA_Rdtase_sub-bd_dom_sf"/>
</dbReference>
<feature type="transmembrane region" description="Helical" evidence="9">
    <location>
        <begin position="12"/>
        <end position="31"/>
    </location>
</feature>
<evidence type="ECO:0000256" key="1">
    <source>
        <dbReference type="ARBA" id="ARBA00004477"/>
    </source>
</evidence>
<gene>
    <name evidence="12" type="ORF">BB560_000675</name>
</gene>
<comment type="caution">
    <text evidence="12">The sequence shown here is derived from an EMBL/GenBank/DDBJ whole genome shotgun (WGS) entry which is preliminary data.</text>
</comment>
<dbReference type="FunFam" id="3.90.770.10:FF:000001">
    <property type="entry name" value="3-hydroxy-3-methylglutaryl coenzyme A reductase"/>
    <property type="match status" value="1"/>
</dbReference>
<dbReference type="Proteomes" id="UP000245609">
    <property type="component" value="Unassembled WGS sequence"/>
</dbReference>
<feature type="compositionally biased region" description="Polar residues" evidence="10">
    <location>
        <begin position="710"/>
        <end position="730"/>
    </location>
</feature>
<dbReference type="Pfam" id="PF12349">
    <property type="entry name" value="Sterol-sensing"/>
    <property type="match status" value="1"/>
</dbReference>
<dbReference type="PRINTS" id="PR00071">
    <property type="entry name" value="HMGCOARDTASE"/>
</dbReference>
<evidence type="ECO:0000256" key="5">
    <source>
        <dbReference type="ARBA" id="ARBA00022857"/>
    </source>
</evidence>
<evidence type="ECO:0000259" key="11">
    <source>
        <dbReference type="PROSITE" id="PS50156"/>
    </source>
</evidence>
<dbReference type="PROSITE" id="PS00318">
    <property type="entry name" value="HMG_COA_REDUCTASE_2"/>
    <property type="match status" value="1"/>
</dbReference>
<evidence type="ECO:0000313" key="13">
    <source>
        <dbReference type="Proteomes" id="UP000245609"/>
    </source>
</evidence>
<feature type="transmembrane region" description="Helical" evidence="9">
    <location>
        <begin position="606"/>
        <end position="633"/>
    </location>
</feature>
<evidence type="ECO:0000256" key="7">
    <source>
        <dbReference type="ARBA" id="ARBA00023002"/>
    </source>
</evidence>
<dbReference type="Pfam" id="PF00368">
    <property type="entry name" value="HMG-CoA_red"/>
    <property type="match status" value="1"/>
</dbReference>
<feature type="transmembrane region" description="Helical" evidence="9">
    <location>
        <begin position="438"/>
        <end position="463"/>
    </location>
</feature>
<accession>A0A2T9ZJP3</accession>
<dbReference type="InterPro" id="IPR004554">
    <property type="entry name" value="HMG_CoA_Rdtase_eu_arc"/>
</dbReference>
<evidence type="ECO:0000256" key="8">
    <source>
        <dbReference type="ARBA" id="ARBA00023136"/>
    </source>
</evidence>
<dbReference type="GO" id="GO:0006696">
    <property type="term" value="P:ergosterol biosynthetic process"/>
    <property type="evidence" value="ECO:0007669"/>
    <property type="project" value="TreeGrafter"/>
</dbReference>
<dbReference type="SUPFAM" id="SSF55035">
    <property type="entry name" value="NAD-binding domain of HMG-CoA reductase"/>
    <property type="match status" value="1"/>
</dbReference>
<keyword evidence="3 9" id="KW-0812">Transmembrane</keyword>
<dbReference type="CDD" id="cd00643">
    <property type="entry name" value="HMG-CoA_reductase_classI"/>
    <property type="match status" value="1"/>
</dbReference>
<feature type="domain" description="SSD" evidence="11">
    <location>
        <begin position="282"/>
        <end position="463"/>
    </location>
</feature>
<dbReference type="GO" id="GO:0005789">
    <property type="term" value="C:endoplasmic reticulum membrane"/>
    <property type="evidence" value="ECO:0007669"/>
    <property type="project" value="UniProtKB-SubCell"/>
</dbReference>
<dbReference type="FunFam" id="3.30.70.420:FF:000001">
    <property type="entry name" value="3-hydroxy-3-methylglutaryl coenzyme A reductase"/>
    <property type="match status" value="1"/>
</dbReference>